<dbReference type="EMBL" id="GG692431">
    <property type="protein sequence ID" value="EER38440.1"/>
    <property type="molecule type" value="Genomic_DNA"/>
</dbReference>
<protein>
    <submittedName>
        <fullName evidence="1">Uncharacterized protein</fullName>
    </submittedName>
</protein>
<organism evidence="1 2">
    <name type="scientific">Ajellomyces capsulatus (strain H143)</name>
    <name type="common">Darling's disease fungus</name>
    <name type="synonym">Histoplasma capsulatum</name>
    <dbReference type="NCBI Taxonomy" id="544712"/>
    <lineage>
        <taxon>Eukaryota</taxon>
        <taxon>Fungi</taxon>
        <taxon>Dikarya</taxon>
        <taxon>Ascomycota</taxon>
        <taxon>Pezizomycotina</taxon>
        <taxon>Eurotiomycetes</taxon>
        <taxon>Eurotiomycetidae</taxon>
        <taxon>Onygenales</taxon>
        <taxon>Ajellomycetaceae</taxon>
        <taxon>Histoplasma</taxon>
    </lineage>
</organism>
<dbReference type="AlphaFoldDB" id="C6HMJ3"/>
<dbReference type="Proteomes" id="UP000002624">
    <property type="component" value="Unassembled WGS sequence"/>
</dbReference>
<name>C6HMJ3_AJECH</name>
<dbReference type="HOGENOM" id="CLU_1916481_0_0_1"/>
<proteinExistence type="predicted"/>
<evidence type="ECO:0000313" key="2">
    <source>
        <dbReference type="Proteomes" id="UP000002624"/>
    </source>
</evidence>
<dbReference type="VEuPathDB" id="FungiDB:HCDG_07309"/>
<accession>C6HMJ3</accession>
<evidence type="ECO:0000313" key="1">
    <source>
        <dbReference type="EMBL" id="EER38440.1"/>
    </source>
</evidence>
<reference evidence="2" key="1">
    <citation type="submission" date="2009-05" db="EMBL/GenBank/DDBJ databases">
        <title>The genome sequence of Ajellomyces capsulatus strain H143.</title>
        <authorList>
            <person name="Champion M."/>
            <person name="Cuomo C.A."/>
            <person name="Ma L.-J."/>
            <person name="Henn M.R."/>
            <person name="Sil A."/>
            <person name="Goldman B."/>
            <person name="Young S.K."/>
            <person name="Kodira C.D."/>
            <person name="Zeng Q."/>
            <person name="Koehrsen M."/>
            <person name="Alvarado L."/>
            <person name="Berlin A.M."/>
            <person name="Borenstein D."/>
            <person name="Chen Z."/>
            <person name="Engels R."/>
            <person name="Freedman E."/>
            <person name="Gellesch M."/>
            <person name="Goldberg J."/>
            <person name="Griggs A."/>
            <person name="Gujja S."/>
            <person name="Heiman D.I."/>
            <person name="Hepburn T.A."/>
            <person name="Howarth C."/>
            <person name="Jen D."/>
            <person name="Larson L."/>
            <person name="Lewis B."/>
            <person name="Mehta T."/>
            <person name="Park D."/>
            <person name="Pearson M."/>
            <person name="Roberts A."/>
            <person name="Saif S."/>
            <person name="Shea T.D."/>
            <person name="Shenoy N."/>
            <person name="Sisk P."/>
            <person name="Stolte C."/>
            <person name="Sykes S."/>
            <person name="Walk T."/>
            <person name="White J."/>
            <person name="Yandava C."/>
            <person name="Klein B."/>
            <person name="McEwen J.G."/>
            <person name="Puccia R."/>
            <person name="Goldman G.H."/>
            <person name="Felipe M.S."/>
            <person name="Nino-Vega G."/>
            <person name="San-Blas G."/>
            <person name="Taylor J.W."/>
            <person name="Mendoza L."/>
            <person name="Galagan J.E."/>
            <person name="Nusbaum C."/>
            <person name="Birren B.W."/>
        </authorList>
    </citation>
    <scope>NUCLEOTIDE SEQUENCE [LARGE SCALE GENOMIC DNA]</scope>
    <source>
        <strain evidence="2">H143</strain>
    </source>
</reference>
<gene>
    <name evidence="1" type="ORF">HCDG_07309</name>
</gene>
<sequence length="132" mass="14212">MLHMLLIRSNPADADPRRSLNPSLAPLSLSLSPLSPRCTTSSSPLPGMVLSYPALACVINPTPAEVTERLSNITSLMPEPSHIAPRDATSPMLGVARRKPYQSQRRQIGAVAGSPGREIRTRVIITDNYSEG</sequence>